<dbReference type="EMBL" id="JAUIRO010000006">
    <property type="protein sequence ID" value="KAK0710074.1"/>
    <property type="molecule type" value="Genomic_DNA"/>
</dbReference>
<dbReference type="GeneID" id="85325923"/>
<dbReference type="AlphaFoldDB" id="A0AA40DNC5"/>
<dbReference type="RefSeq" id="XP_060293378.1">
    <property type="nucleotide sequence ID" value="XM_060442653.1"/>
</dbReference>
<protein>
    <recommendedName>
        <fullName evidence="3">Ankyrin repeat protein</fullName>
    </recommendedName>
</protein>
<sequence length="116" mass="13050">MQWLGFYGKVALISRPRAFLAASVFLGFKFPAWLWAKSFNFEFRVLILGLVRAQNRVPIYSPLMVACLDGDVPQIRQHLRDGVGALGDRSTCAGRTPLMVSAFPSFYYRAIVRGHV</sequence>
<keyword evidence="2" id="KW-1185">Reference proteome</keyword>
<proteinExistence type="predicted"/>
<evidence type="ECO:0008006" key="3">
    <source>
        <dbReference type="Google" id="ProtNLM"/>
    </source>
</evidence>
<reference evidence="1" key="1">
    <citation type="submission" date="2023-06" db="EMBL/GenBank/DDBJ databases">
        <title>Genome-scale phylogeny and comparative genomics of the fungal order Sordariales.</title>
        <authorList>
            <consortium name="Lawrence Berkeley National Laboratory"/>
            <person name="Hensen N."/>
            <person name="Bonometti L."/>
            <person name="Westerberg I."/>
            <person name="Brannstrom I.O."/>
            <person name="Guillou S."/>
            <person name="Cros-Aarteil S."/>
            <person name="Calhoun S."/>
            <person name="Haridas S."/>
            <person name="Kuo A."/>
            <person name="Mondo S."/>
            <person name="Pangilinan J."/>
            <person name="Riley R."/>
            <person name="LaButti K."/>
            <person name="Andreopoulos B."/>
            <person name="Lipzen A."/>
            <person name="Chen C."/>
            <person name="Yanf M."/>
            <person name="Daum C."/>
            <person name="Ng V."/>
            <person name="Clum A."/>
            <person name="Steindorff A."/>
            <person name="Ohm R."/>
            <person name="Martin F."/>
            <person name="Silar P."/>
            <person name="Natvig D."/>
            <person name="Lalanne C."/>
            <person name="Gautier V."/>
            <person name="Ament-velasquez S.L."/>
            <person name="Kruys A."/>
            <person name="Hutchinson M.I."/>
            <person name="Powell A.J."/>
            <person name="Barry K."/>
            <person name="Miller A.N."/>
            <person name="Grigoriev I.V."/>
            <person name="Debuchy R."/>
            <person name="Gladieux P."/>
            <person name="Thoren M.H."/>
            <person name="Johannesson H."/>
        </authorList>
    </citation>
    <scope>NUCLEOTIDE SEQUENCE</scope>
    <source>
        <strain evidence="1">SMH2392-1A</strain>
    </source>
</reference>
<comment type="caution">
    <text evidence="1">The sequence shown here is derived from an EMBL/GenBank/DDBJ whole genome shotgun (WGS) entry which is preliminary data.</text>
</comment>
<evidence type="ECO:0000313" key="1">
    <source>
        <dbReference type="EMBL" id="KAK0710074.1"/>
    </source>
</evidence>
<evidence type="ECO:0000313" key="2">
    <source>
        <dbReference type="Proteomes" id="UP001172101"/>
    </source>
</evidence>
<accession>A0AA40DNC5</accession>
<dbReference type="Proteomes" id="UP001172101">
    <property type="component" value="Unassembled WGS sequence"/>
</dbReference>
<gene>
    <name evidence="1" type="ORF">B0T26DRAFT_723981</name>
</gene>
<name>A0AA40DNC5_9PEZI</name>
<organism evidence="1 2">
    <name type="scientific">Lasiosphaeria miniovina</name>
    <dbReference type="NCBI Taxonomy" id="1954250"/>
    <lineage>
        <taxon>Eukaryota</taxon>
        <taxon>Fungi</taxon>
        <taxon>Dikarya</taxon>
        <taxon>Ascomycota</taxon>
        <taxon>Pezizomycotina</taxon>
        <taxon>Sordariomycetes</taxon>
        <taxon>Sordariomycetidae</taxon>
        <taxon>Sordariales</taxon>
        <taxon>Lasiosphaeriaceae</taxon>
        <taxon>Lasiosphaeria</taxon>
    </lineage>
</organism>